<dbReference type="InterPro" id="IPR052115">
    <property type="entry name" value="NEXT_complex_subunit_ZCCHC8"/>
</dbReference>
<reference evidence="2" key="1">
    <citation type="submission" date="2015-04" db="UniProtKB">
        <authorList>
            <consortium name="EnsemblPlants"/>
        </authorList>
    </citation>
    <scope>IDENTIFICATION</scope>
    <source>
        <strain evidence="2">SL10</strain>
    </source>
</reference>
<dbReference type="GO" id="GO:0071013">
    <property type="term" value="C:catalytic step 2 spliceosome"/>
    <property type="evidence" value="ECO:0007669"/>
    <property type="project" value="TreeGrafter"/>
</dbReference>
<name>A0A0E0H0V6_ORYNI</name>
<proteinExistence type="predicted"/>
<dbReference type="PANTHER" id="PTHR13316:SF0">
    <property type="entry name" value="ZINC FINGER CCHC DOMAIN-CONTAINING PROTEIN 8"/>
    <property type="match status" value="1"/>
</dbReference>
<dbReference type="AlphaFoldDB" id="A0A0E0H0V6"/>
<dbReference type="HOGENOM" id="CLU_1162680_0_0_1"/>
<evidence type="ECO:0000256" key="1">
    <source>
        <dbReference type="SAM" id="MobiDB-lite"/>
    </source>
</evidence>
<dbReference type="GO" id="GO:0003723">
    <property type="term" value="F:RNA binding"/>
    <property type="evidence" value="ECO:0007669"/>
    <property type="project" value="TreeGrafter"/>
</dbReference>
<organism evidence="2">
    <name type="scientific">Oryza nivara</name>
    <name type="common">Indian wild rice</name>
    <name type="synonym">Oryza sativa f. spontanea</name>
    <dbReference type="NCBI Taxonomy" id="4536"/>
    <lineage>
        <taxon>Eukaryota</taxon>
        <taxon>Viridiplantae</taxon>
        <taxon>Streptophyta</taxon>
        <taxon>Embryophyta</taxon>
        <taxon>Tracheophyta</taxon>
        <taxon>Spermatophyta</taxon>
        <taxon>Magnoliopsida</taxon>
        <taxon>Liliopsida</taxon>
        <taxon>Poales</taxon>
        <taxon>Poaceae</taxon>
        <taxon>BOP clade</taxon>
        <taxon>Oryzoideae</taxon>
        <taxon>Oryzeae</taxon>
        <taxon>Oryzinae</taxon>
        <taxon>Oryza</taxon>
    </lineage>
</organism>
<dbReference type="Gramene" id="ONIVA04G10850.4">
    <property type="protein sequence ID" value="ONIVA04G10850.4"/>
    <property type="gene ID" value="ONIVA04G10850"/>
</dbReference>
<dbReference type="PANTHER" id="PTHR13316">
    <property type="entry name" value="ZINC FINGER, CCHC DOMAIN CONTAINING 8"/>
    <property type="match status" value="1"/>
</dbReference>
<dbReference type="EnsemblPlants" id="ONIVA04G10850.4">
    <property type="protein sequence ID" value="ONIVA04G10850.4"/>
    <property type="gene ID" value="ONIVA04G10850"/>
</dbReference>
<dbReference type="Proteomes" id="UP000006591">
    <property type="component" value="Chromosome 4"/>
</dbReference>
<evidence type="ECO:0000313" key="3">
    <source>
        <dbReference type="Proteomes" id="UP000006591"/>
    </source>
</evidence>
<accession>A0A0E0H0V6</accession>
<reference evidence="2" key="2">
    <citation type="submission" date="2018-04" db="EMBL/GenBank/DDBJ databases">
        <title>OnivRS2 (Oryza nivara Reference Sequence Version 2).</title>
        <authorList>
            <person name="Zhang J."/>
            <person name="Kudrna D."/>
            <person name="Lee S."/>
            <person name="Talag J."/>
            <person name="Rajasekar S."/>
            <person name="Welchert J."/>
            <person name="Hsing Y.-I."/>
            <person name="Wing R.A."/>
        </authorList>
    </citation>
    <scope>NUCLEOTIDE SEQUENCE [LARGE SCALE GENOMIC DNA]</scope>
    <source>
        <strain evidence="2">SL10</strain>
    </source>
</reference>
<feature type="compositionally biased region" description="Acidic residues" evidence="1">
    <location>
        <begin position="13"/>
        <end position="23"/>
    </location>
</feature>
<keyword evidence="3" id="KW-1185">Reference proteome</keyword>
<sequence>MASEEFISLGEPCEADAKDEEETNLQTIPPNLNEVNPLASEGESGPVDNTKASDGIIDLEGQDQVDGEPTTMDSTKVPDVIIDLEEGQVEDMDLSDDDVVVKHQHLDASIQSSTSVADVQTLHGVSVEQDKGNGLENGSHASNSILIDESTIRGVKRARVESTEPSVRVIYSNLTRESKRKLMELMQQWSEWQTRKQNTLTKAGEEVLECGEETYYPALHVGSEKSCAVSFWVDSQAKEGVVLDDDSVPLYDREFTLGSTPLGDPSNTER</sequence>
<feature type="region of interest" description="Disordered" evidence="1">
    <location>
        <begin position="1"/>
        <end position="54"/>
    </location>
</feature>
<evidence type="ECO:0000313" key="2">
    <source>
        <dbReference type="EnsemblPlants" id="ONIVA04G10850.4"/>
    </source>
</evidence>
<protein>
    <submittedName>
        <fullName evidence="2">Uncharacterized protein</fullName>
    </submittedName>
</protein>
<feature type="compositionally biased region" description="Polar residues" evidence="1">
    <location>
        <begin position="24"/>
        <end position="34"/>
    </location>
</feature>